<organism evidence="1">
    <name type="scientific">marine sediment metagenome</name>
    <dbReference type="NCBI Taxonomy" id="412755"/>
    <lineage>
        <taxon>unclassified sequences</taxon>
        <taxon>metagenomes</taxon>
        <taxon>ecological metagenomes</taxon>
    </lineage>
</organism>
<comment type="caution">
    <text evidence="1">The sequence shown here is derived from an EMBL/GenBank/DDBJ whole genome shotgun (WGS) entry which is preliminary data.</text>
</comment>
<name>A0A0F9NW61_9ZZZZ</name>
<protein>
    <submittedName>
        <fullName evidence="1">Uncharacterized protein</fullName>
    </submittedName>
</protein>
<reference evidence="1" key="1">
    <citation type="journal article" date="2015" name="Nature">
        <title>Complex archaea that bridge the gap between prokaryotes and eukaryotes.</title>
        <authorList>
            <person name="Spang A."/>
            <person name="Saw J.H."/>
            <person name="Jorgensen S.L."/>
            <person name="Zaremba-Niedzwiedzka K."/>
            <person name="Martijn J."/>
            <person name="Lind A.E."/>
            <person name="van Eijk R."/>
            <person name="Schleper C."/>
            <person name="Guy L."/>
            <person name="Ettema T.J."/>
        </authorList>
    </citation>
    <scope>NUCLEOTIDE SEQUENCE</scope>
</reference>
<gene>
    <name evidence="1" type="ORF">LCGC14_0977280</name>
</gene>
<evidence type="ECO:0000313" key="1">
    <source>
        <dbReference type="EMBL" id="KKN16302.1"/>
    </source>
</evidence>
<sequence length="162" mass="16473">MSHGQAIAHLAGGINPAALGRRVIRVGAFADLDAVETVDLFRVSGGEVMITNMYGIVTTLIAAACTMGPVHTPTSNGVETDMAAISASIATDAVNTVYGWDGTITGQIGPDGVGLGVPFDANMQILVPGVIGLQVGVVATAGAIDWILNYIPLDPNAFVNAI</sequence>
<accession>A0A0F9NW61</accession>
<dbReference type="EMBL" id="LAZR01003627">
    <property type="protein sequence ID" value="KKN16302.1"/>
    <property type="molecule type" value="Genomic_DNA"/>
</dbReference>
<dbReference type="AlphaFoldDB" id="A0A0F9NW61"/>
<proteinExistence type="predicted"/>